<sequence>MRCICDTSSFQMQNSSSIISF</sequence>
<reference evidence="1" key="2">
    <citation type="journal article" date="2015" name="Fish Shellfish Immunol.">
        <title>Early steps in the European eel (Anguilla anguilla)-Vibrio vulnificus interaction in the gills: Role of the RtxA13 toxin.</title>
        <authorList>
            <person name="Callol A."/>
            <person name="Pajuelo D."/>
            <person name="Ebbesson L."/>
            <person name="Teles M."/>
            <person name="MacKenzie S."/>
            <person name="Amaro C."/>
        </authorList>
    </citation>
    <scope>NUCLEOTIDE SEQUENCE</scope>
</reference>
<reference evidence="1" key="1">
    <citation type="submission" date="2014-11" db="EMBL/GenBank/DDBJ databases">
        <authorList>
            <person name="Amaro Gonzalez C."/>
        </authorList>
    </citation>
    <scope>NUCLEOTIDE SEQUENCE</scope>
</reference>
<dbReference type="EMBL" id="GBXM01080229">
    <property type="protein sequence ID" value="JAH28348.1"/>
    <property type="molecule type" value="Transcribed_RNA"/>
</dbReference>
<dbReference type="AlphaFoldDB" id="A0A0E9RJ48"/>
<evidence type="ECO:0000313" key="1">
    <source>
        <dbReference type="EMBL" id="JAH28348.1"/>
    </source>
</evidence>
<accession>A0A0E9RJ48</accession>
<name>A0A0E9RJ48_ANGAN</name>
<organism evidence="1">
    <name type="scientific">Anguilla anguilla</name>
    <name type="common">European freshwater eel</name>
    <name type="synonym">Muraena anguilla</name>
    <dbReference type="NCBI Taxonomy" id="7936"/>
    <lineage>
        <taxon>Eukaryota</taxon>
        <taxon>Metazoa</taxon>
        <taxon>Chordata</taxon>
        <taxon>Craniata</taxon>
        <taxon>Vertebrata</taxon>
        <taxon>Euteleostomi</taxon>
        <taxon>Actinopterygii</taxon>
        <taxon>Neopterygii</taxon>
        <taxon>Teleostei</taxon>
        <taxon>Anguilliformes</taxon>
        <taxon>Anguillidae</taxon>
        <taxon>Anguilla</taxon>
    </lineage>
</organism>
<proteinExistence type="predicted"/>
<protein>
    <submittedName>
        <fullName evidence="1">Uncharacterized protein</fullName>
    </submittedName>
</protein>